<sequence>MSIAKLASPAEAWWKEASIYQIYPSSFEGSNGDGVGGIAGVIEKLDYFKQLGVDVSPRIDMSYDVADYCDIDPQYGTLADIQRLIDGLYERRLKFLMDLVVNHTSDQAI</sequence>
<evidence type="ECO:0000259" key="2">
    <source>
        <dbReference type="Pfam" id="PF00128"/>
    </source>
</evidence>
<dbReference type="PANTHER" id="PTHR10357:SF232">
    <property type="entry name" value="GLYCOSYL HYDROLASE FAMILY 13 CATALYTIC DOMAIN-CONTAINING PROTEIN"/>
    <property type="match status" value="1"/>
</dbReference>
<dbReference type="Gene3D" id="3.20.20.80">
    <property type="entry name" value="Glycosidases"/>
    <property type="match status" value="1"/>
</dbReference>
<dbReference type="InterPro" id="IPR006047">
    <property type="entry name" value="GH13_cat_dom"/>
</dbReference>
<accession>A0ABR1HXI9</accession>
<evidence type="ECO:0000313" key="4">
    <source>
        <dbReference type="Proteomes" id="UP001498421"/>
    </source>
</evidence>
<dbReference type="EMBL" id="JAZAVK010000074">
    <property type="protein sequence ID" value="KAK7425923.1"/>
    <property type="molecule type" value="Genomic_DNA"/>
</dbReference>
<gene>
    <name evidence="3" type="ORF">QQZ08_007637</name>
</gene>
<comment type="caution">
    <text evidence="3">The sequence shown here is derived from an EMBL/GenBank/DDBJ whole genome shotgun (WGS) entry which is preliminary data.</text>
</comment>
<organism evidence="3 4">
    <name type="scientific">Neonectria magnoliae</name>
    <dbReference type="NCBI Taxonomy" id="2732573"/>
    <lineage>
        <taxon>Eukaryota</taxon>
        <taxon>Fungi</taxon>
        <taxon>Dikarya</taxon>
        <taxon>Ascomycota</taxon>
        <taxon>Pezizomycotina</taxon>
        <taxon>Sordariomycetes</taxon>
        <taxon>Hypocreomycetidae</taxon>
        <taxon>Hypocreales</taxon>
        <taxon>Nectriaceae</taxon>
        <taxon>Neonectria</taxon>
    </lineage>
</organism>
<evidence type="ECO:0000256" key="1">
    <source>
        <dbReference type="ARBA" id="ARBA00008061"/>
    </source>
</evidence>
<keyword evidence="4" id="KW-1185">Reference proteome</keyword>
<dbReference type="Proteomes" id="UP001498421">
    <property type="component" value="Unassembled WGS sequence"/>
</dbReference>
<evidence type="ECO:0000313" key="3">
    <source>
        <dbReference type="EMBL" id="KAK7425923.1"/>
    </source>
</evidence>
<comment type="similarity">
    <text evidence="1">Belongs to the glycosyl hydrolase 13 family.</text>
</comment>
<reference evidence="3 4" key="1">
    <citation type="journal article" date="2025" name="Microbiol. Resour. Announc.">
        <title>Draft genome sequences for Neonectria magnoliae and Neonectria punicea, canker pathogens of Liriodendron tulipifera and Acer saccharum in West Virginia.</title>
        <authorList>
            <person name="Petronek H.M."/>
            <person name="Kasson M.T."/>
            <person name="Metheny A.M."/>
            <person name="Stauder C.M."/>
            <person name="Lovett B."/>
            <person name="Lynch S.C."/>
            <person name="Garnas J.R."/>
            <person name="Kasson L.R."/>
            <person name="Stajich J.E."/>
        </authorList>
    </citation>
    <scope>NUCLEOTIDE SEQUENCE [LARGE SCALE GENOMIC DNA]</scope>
    <source>
        <strain evidence="3 4">NRRL 64651</strain>
    </source>
</reference>
<protein>
    <recommendedName>
        <fullName evidence="2">Glycosyl hydrolase family 13 catalytic domain-containing protein</fullName>
    </recommendedName>
</protein>
<dbReference type="PANTHER" id="PTHR10357">
    <property type="entry name" value="ALPHA-AMYLASE FAMILY MEMBER"/>
    <property type="match status" value="1"/>
</dbReference>
<dbReference type="Pfam" id="PF00128">
    <property type="entry name" value="Alpha-amylase"/>
    <property type="match status" value="1"/>
</dbReference>
<proteinExistence type="inferred from homology"/>
<dbReference type="SUPFAM" id="SSF51445">
    <property type="entry name" value="(Trans)glycosidases"/>
    <property type="match status" value="1"/>
</dbReference>
<feature type="domain" description="Glycosyl hydrolase family 13 catalytic" evidence="2">
    <location>
        <begin position="21"/>
        <end position="107"/>
    </location>
</feature>
<name>A0ABR1HXI9_9HYPO</name>
<dbReference type="InterPro" id="IPR017853">
    <property type="entry name" value="GH"/>
</dbReference>